<dbReference type="Proteomes" id="UP001172737">
    <property type="component" value="Unassembled WGS sequence"/>
</dbReference>
<organism evidence="2 3">
    <name type="scientific">Demequina lignilytica</name>
    <dbReference type="NCBI Taxonomy" id="3051663"/>
    <lineage>
        <taxon>Bacteria</taxon>
        <taxon>Bacillati</taxon>
        <taxon>Actinomycetota</taxon>
        <taxon>Actinomycetes</taxon>
        <taxon>Micrococcales</taxon>
        <taxon>Demequinaceae</taxon>
        <taxon>Demequina</taxon>
    </lineage>
</organism>
<proteinExistence type="predicted"/>
<accession>A0AAW7M9X9</accession>
<feature type="compositionally biased region" description="Polar residues" evidence="1">
    <location>
        <begin position="169"/>
        <end position="180"/>
    </location>
</feature>
<name>A0AAW7M9X9_9MICO</name>
<evidence type="ECO:0008006" key="4">
    <source>
        <dbReference type="Google" id="ProtNLM"/>
    </source>
</evidence>
<evidence type="ECO:0000313" key="3">
    <source>
        <dbReference type="Proteomes" id="UP001172737"/>
    </source>
</evidence>
<dbReference type="RefSeq" id="WP_301119627.1">
    <property type="nucleotide sequence ID" value="NZ_JAUHPX010000005.1"/>
</dbReference>
<comment type="caution">
    <text evidence="2">The sequence shown here is derived from an EMBL/GenBank/DDBJ whole genome shotgun (WGS) entry which is preliminary data.</text>
</comment>
<dbReference type="EMBL" id="JAUHPX010000005">
    <property type="protein sequence ID" value="MDN4488421.1"/>
    <property type="molecule type" value="Genomic_DNA"/>
</dbReference>
<protein>
    <recommendedName>
        <fullName evidence="4">DUF4116 domain-containing protein</fullName>
    </recommendedName>
</protein>
<reference evidence="2" key="1">
    <citation type="submission" date="2023-06" db="EMBL/GenBank/DDBJ databases">
        <title>Sysu t00039.</title>
        <authorList>
            <person name="Gao L."/>
            <person name="Fang B.-Z."/>
            <person name="Li W.-J."/>
        </authorList>
    </citation>
    <scope>NUCLEOTIDE SEQUENCE</scope>
    <source>
        <strain evidence="2">SYSU T00039</strain>
    </source>
</reference>
<keyword evidence="3" id="KW-1185">Reference proteome</keyword>
<dbReference type="AlphaFoldDB" id="A0AAW7M9X9"/>
<sequence length="200" mass="21657">MMADQGWSSALMAASGVAVHGAAQDDAIRALVMEARTATLARARAIELSRRREPEIREAIAARHDCPLGVQANLLHDRRASVRIALASNKELFAAVAEELARDRDVAVLKALARSEGAPRRVLETLAGHRRDEVARLARRALDGTVVTARSLVPELEEGAREARPTPDSPAQSPVGQRTARTYAPRPAVRRDAAPTTRWA</sequence>
<evidence type="ECO:0000313" key="2">
    <source>
        <dbReference type="EMBL" id="MDN4488421.1"/>
    </source>
</evidence>
<evidence type="ECO:0000256" key="1">
    <source>
        <dbReference type="SAM" id="MobiDB-lite"/>
    </source>
</evidence>
<feature type="region of interest" description="Disordered" evidence="1">
    <location>
        <begin position="153"/>
        <end position="200"/>
    </location>
</feature>
<gene>
    <name evidence="2" type="ORF">QQX10_09590</name>
</gene>